<feature type="region of interest" description="Disordered" evidence="1">
    <location>
        <begin position="113"/>
        <end position="138"/>
    </location>
</feature>
<dbReference type="EMBL" id="JACXVP010000003">
    <property type="protein sequence ID" value="KAG5614497.1"/>
    <property type="molecule type" value="Genomic_DNA"/>
</dbReference>
<evidence type="ECO:0000256" key="1">
    <source>
        <dbReference type="SAM" id="MobiDB-lite"/>
    </source>
</evidence>
<evidence type="ECO:0000313" key="3">
    <source>
        <dbReference type="Proteomes" id="UP000824120"/>
    </source>
</evidence>
<dbReference type="AlphaFoldDB" id="A0A9J5ZQL7"/>
<feature type="compositionally biased region" description="Polar residues" evidence="1">
    <location>
        <begin position="129"/>
        <end position="138"/>
    </location>
</feature>
<organism evidence="2 3">
    <name type="scientific">Solanum commersonii</name>
    <name type="common">Commerson's wild potato</name>
    <name type="synonym">Commerson's nightshade</name>
    <dbReference type="NCBI Taxonomy" id="4109"/>
    <lineage>
        <taxon>Eukaryota</taxon>
        <taxon>Viridiplantae</taxon>
        <taxon>Streptophyta</taxon>
        <taxon>Embryophyta</taxon>
        <taxon>Tracheophyta</taxon>
        <taxon>Spermatophyta</taxon>
        <taxon>Magnoliopsida</taxon>
        <taxon>eudicotyledons</taxon>
        <taxon>Gunneridae</taxon>
        <taxon>Pentapetalae</taxon>
        <taxon>asterids</taxon>
        <taxon>lamiids</taxon>
        <taxon>Solanales</taxon>
        <taxon>Solanaceae</taxon>
        <taxon>Solanoideae</taxon>
        <taxon>Solaneae</taxon>
        <taxon>Solanum</taxon>
    </lineage>
</organism>
<proteinExistence type="predicted"/>
<feature type="compositionally biased region" description="Basic residues" evidence="1">
    <location>
        <begin position="66"/>
        <end position="79"/>
    </location>
</feature>
<sequence length="225" mass="25175">MCKGQKELRTSWLHCSIQLLMMIWSNLFLLDWDQPIDHLQDHLNRVNRISLSTTLYTQSSYPPGRGRGRGRGNRGRGRFQNHGFSQMPNNDALVHMKSTNPPTDPLTLQIPLSPTIPPSPSNFPSNPSQTTLPNKSRSDQSLTLPIIELPVFQPSQLPDVVVQPPSLMVTPMSPQPELPNSPPARRIVTQAQIGSLKPKQSFSMSAITPTFEEPSCYSQAIKHEH</sequence>
<gene>
    <name evidence="2" type="ORF">H5410_014321</name>
</gene>
<feature type="region of interest" description="Disordered" evidence="1">
    <location>
        <begin position="56"/>
        <end position="87"/>
    </location>
</feature>
<accession>A0A9J5ZQL7</accession>
<name>A0A9J5ZQL7_SOLCO</name>
<reference evidence="2 3" key="1">
    <citation type="submission" date="2020-09" db="EMBL/GenBank/DDBJ databases">
        <title>De no assembly of potato wild relative species, Solanum commersonii.</title>
        <authorList>
            <person name="Cho K."/>
        </authorList>
    </citation>
    <scope>NUCLEOTIDE SEQUENCE [LARGE SCALE GENOMIC DNA]</scope>
    <source>
        <strain evidence="2">LZ3.2</strain>
        <tissue evidence="2">Leaf</tissue>
    </source>
</reference>
<comment type="caution">
    <text evidence="2">The sequence shown here is derived from an EMBL/GenBank/DDBJ whole genome shotgun (WGS) entry which is preliminary data.</text>
</comment>
<dbReference type="Proteomes" id="UP000824120">
    <property type="component" value="Chromosome 3"/>
</dbReference>
<evidence type="ECO:0000313" key="2">
    <source>
        <dbReference type="EMBL" id="KAG5614497.1"/>
    </source>
</evidence>
<keyword evidence="3" id="KW-1185">Reference proteome</keyword>
<protein>
    <submittedName>
        <fullName evidence="2">Uncharacterized protein</fullName>
    </submittedName>
</protein>